<dbReference type="Gene3D" id="1.20.1250.20">
    <property type="entry name" value="MFS general substrate transporter like domains"/>
    <property type="match status" value="1"/>
</dbReference>
<feature type="transmembrane region" description="Helical" evidence="7">
    <location>
        <begin position="12"/>
        <end position="39"/>
    </location>
</feature>
<feature type="transmembrane region" description="Helical" evidence="7">
    <location>
        <begin position="310"/>
        <end position="332"/>
    </location>
</feature>
<evidence type="ECO:0000256" key="7">
    <source>
        <dbReference type="SAM" id="Phobius"/>
    </source>
</evidence>
<dbReference type="PANTHER" id="PTHR48022:SF2">
    <property type="entry name" value="PLASTIDIC GLUCOSE TRANSPORTER 4"/>
    <property type="match status" value="1"/>
</dbReference>
<dbReference type="Proteomes" id="UP001642482">
    <property type="component" value="Unassembled WGS sequence"/>
</dbReference>
<evidence type="ECO:0000256" key="6">
    <source>
        <dbReference type="ARBA" id="ARBA00023136"/>
    </source>
</evidence>
<dbReference type="SUPFAM" id="SSF103473">
    <property type="entry name" value="MFS general substrate transporter"/>
    <property type="match status" value="1"/>
</dbReference>
<feature type="transmembrane region" description="Helical" evidence="7">
    <location>
        <begin position="146"/>
        <end position="164"/>
    </location>
</feature>
<keyword evidence="6 7" id="KW-0472">Membrane</keyword>
<feature type="transmembrane region" description="Helical" evidence="7">
    <location>
        <begin position="339"/>
        <end position="361"/>
    </location>
</feature>
<comment type="subcellular location">
    <subcellularLocation>
        <location evidence="1">Membrane</location>
        <topology evidence="1">Multi-pass membrane protein</topology>
    </subcellularLocation>
</comment>
<dbReference type="InterPro" id="IPR003663">
    <property type="entry name" value="Sugar/inositol_transpt"/>
</dbReference>
<feature type="transmembrane region" description="Helical" evidence="7">
    <location>
        <begin position="112"/>
        <end position="134"/>
    </location>
</feature>
<dbReference type="InterPro" id="IPR036259">
    <property type="entry name" value="MFS_trans_sf"/>
</dbReference>
<evidence type="ECO:0000256" key="3">
    <source>
        <dbReference type="ARBA" id="ARBA00022448"/>
    </source>
</evidence>
<keyword evidence="10" id="KW-1185">Reference proteome</keyword>
<feature type="transmembrane region" description="Helical" evidence="7">
    <location>
        <begin position="87"/>
        <end position="106"/>
    </location>
</feature>
<dbReference type="EMBL" id="CAWUHD010000229">
    <property type="protein sequence ID" value="CAK7238314.1"/>
    <property type="molecule type" value="Genomic_DNA"/>
</dbReference>
<feature type="domain" description="Major facilitator superfamily (MFS) profile" evidence="8">
    <location>
        <begin position="16"/>
        <end position="460"/>
    </location>
</feature>
<comment type="similarity">
    <text evidence="2">Belongs to the major facilitator superfamily. Sugar transporter (TC 2.A.1.1) family.</text>
</comment>
<evidence type="ECO:0000256" key="1">
    <source>
        <dbReference type="ARBA" id="ARBA00004141"/>
    </source>
</evidence>
<feature type="transmembrane region" description="Helical" evidence="7">
    <location>
        <begin position="176"/>
        <end position="198"/>
    </location>
</feature>
<sequence>MGLFPELHGRRLYSWGNFICGLSFMMYGYDAGILGGLFLHPPFIDALGLADASQYTIPMIASAYSLAGCITSVIMAMFSFRLGRRRTILLGNAAACIGTVLQAASYSVAQIIVGRICTGFAIGCISSAVPIYIAETGIEAGDRGPANAFNAMMLIGGVPIAYWIDYGFTKMYTQASWRVPIALQAVFFVVGGGCMYLLPDTPRWYYAVNRTEEGDAALVRLVDAPLDDEKVQAIKQEILLSIQSEREANASLHWKLFLTLGVVDHSPLKIVRRLSTCFWLPFIREWMGSGLMATYSSIILAKTGASPSLISLLSGIQNIVFFLGCVPIYFTMERTGRRITLLMGAVAMTVLLVVFIALVAIEPQTQSMLWAAIAILWLYLFTMGYAYQGVVWLYCAEIPPLAYRHIGGAATSTGEWLGTFLNVFVGPIGFDNVGWRYWFWVLSGNLTAIVFVYFLCPETGGRTLEQIDYLFAPEVSNPKDGWAAAETVENKEANTTEIRE</sequence>
<dbReference type="InterPro" id="IPR005828">
    <property type="entry name" value="MFS_sugar_transport-like"/>
</dbReference>
<evidence type="ECO:0000313" key="9">
    <source>
        <dbReference type="EMBL" id="CAK7238314.1"/>
    </source>
</evidence>
<dbReference type="PRINTS" id="PR00171">
    <property type="entry name" value="SUGRTRNSPORT"/>
</dbReference>
<keyword evidence="4 7" id="KW-0812">Transmembrane</keyword>
<name>A0ABP0D1M9_9PEZI</name>
<reference evidence="9 10" key="1">
    <citation type="submission" date="2024-01" db="EMBL/GenBank/DDBJ databases">
        <authorList>
            <person name="Allen C."/>
            <person name="Tagirdzhanova G."/>
        </authorList>
    </citation>
    <scope>NUCLEOTIDE SEQUENCE [LARGE SCALE GENOMIC DNA]</scope>
</reference>
<proteinExistence type="inferred from homology"/>
<dbReference type="Pfam" id="PF00083">
    <property type="entry name" value="Sugar_tr"/>
    <property type="match status" value="1"/>
</dbReference>
<evidence type="ECO:0000259" key="8">
    <source>
        <dbReference type="PROSITE" id="PS50850"/>
    </source>
</evidence>
<organism evidence="9 10">
    <name type="scientific">Sporothrix eucalyptigena</name>
    <dbReference type="NCBI Taxonomy" id="1812306"/>
    <lineage>
        <taxon>Eukaryota</taxon>
        <taxon>Fungi</taxon>
        <taxon>Dikarya</taxon>
        <taxon>Ascomycota</taxon>
        <taxon>Pezizomycotina</taxon>
        <taxon>Sordariomycetes</taxon>
        <taxon>Sordariomycetidae</taxon>
        <taxon>Ophiostomatales</taxon>
        <taxon>Ophiostomataceae</taxon>
        <taxon>Sporothrix</taxon>
    </lineage>
</organism>
<evidence type="ECO:0000313" key="10">
    <source>
        <dbReference type="Proteomes" id="UP001642482"/>
    </source>
</evidence>
<feature type="transmembrane region" description="Helical" evidence="7">
    <location>
        <begin position="278"/>
        <end position="298"/>
    </location>
</feature>
<keyword evidence="5 7" id="KW-1133">Transmembrane helix</keyword>
<keyword evidence="3" id="KW-0813">Transport</keyword>
<dbReference type="InterPro" id="IPR020846">
    <property type="entry name" value="MFS_dom"/>
</dbReference>
<gene>
    <name evidence="9" type="ORF">SEUCBS140593_010540</name>
</gene>
<evidence type="ECO:0000256" key="5">
    <source>
        <dbReference type="ARBA" id="ARBA00022989"/>
    </source>
</evidence>
<evidence type="ECO:0000256" key="4">
    <source>
        <dbReference type="ARBA" id="ARBA00022692"/>
    </source>
</evidence>
<protein>
    <recommendedName>
        <fullName evidence="8">Major facilitator superfamily (MFS) profile domain-containing protein</fullName>
    </recommendedName>
</protein>
<comment type="caution">
    <text evidence="9">The sequence shown here is derived from an EMBL/GenBank/DDBJ whole genome shotgun (WGS) entry which is preliminary data.</text>
</comment>
<feature type="transmembrane region" description="Helical" evidence="7">
    <location>
        <begin position="406"/>
        <end position="425"/>
    </location>
</feature>
<dbReference type="PANTHER" id="PTHR48022">
    <property type="entry name" value="PLASTIDIC GLUCOSE TRANSPORTER 4"/>
    <property type="match status" value="1"/>
</dbReference>
<dbReference type="PROSITE" id="PS50850">
    <property type="entry name" value="MFS"/>
    <property type="match status" value="1"/>
</dbReference>
<accession>A0ABP0D1M9</accession>
<feature type="transmembrane region" description="Helical" evidence="7">
    <location>
        <begin position="59"/>
        <end position="80"/>
    </location>
</feature>
<evidence type="ECO:0000256" key="2">
    <source>
        <dbReference type="ARBA" id="ARBA00010992"/>
    </source>
</evidence>
<feature type="transmembrane region" description="Helical" evidence="7">
    <location>
        <begin position="367"/>
        <end position="394"/>
    </location>
</feature>
<dbReference type="InterPro" id="IPR050360">
    <property type="entry name" value="MFS_Sugar_Transporters"/>
</dbReference>
<feature type="transmembrane region" description="Helical" evidence="7">
    <location>
        <begin position="437"/>
        <end position="456"/>
    </location>
</feature>